<evidence type="ECO:0000313" key="3">
    <source>
        <dbReference type="EMBL" id="ESR42085.1"/>
    </source>
</evidence>
<name>V4SSZ1_CITCL</name>
<gene>
    <name evidence="3" type="ORF">CICLE_v10013785mg</name>
</gene>
<dbReference type="InterPro" id="IPR046960">
    <property type="entry name" value="PPR_At4g14850-like_plant"/>
</dbReference>
<dbReference type="PANTHER" id="PTHR47926">
    <property type="entry name" value="PENTATRICOPEPTIDE REPEAT-CONTAINING PROTEIN"/>
    <property type="match status" value="1"/>
</dbReference>
<dbReference type="Pfam" id="PF20431">
    <property type="entry name" value="E_motif"/>
    <property type="match status" value="1"/>
</dbReference>
<dbReference type="InParanoid" id="V4SSZ1"/>
<evidence type="ECO:0008006" key="5">
    <source>
        <dbReference type="Google" id="ProtNLM"/>
    </source>
</evidence>
<dbReference type="GO" id="GO:0003723">
    <property type="term" value="F:RNA binding"/>
    <property type="evidence" value="ECO:0007669"/>
    <property type="project" value="InterPro"/>
</dbReference>
<dbReference type="Pfam" id="PF13041">
    <property type="entry name" value="PPR_2"/>
    <property type="match status" value="3"/>
</dbReference>
<proteinExistence type="predicted"/>
<dbReference type="FunCoup" id="V4SSZ1">
    <property type="interactions" value="198"/>
</dbReference>
<dbReference type="InterPro" id="IPR046848">
    <property type="entry name" value="E_motif"/>
</dbReference>
<evidence type="ECO:0000256" key="1">
    <source>
        <dbReference type="ARBA" id="ARBA00022737"/>
    </source>
</evidence>
<feature type="repeat" description="PPR" evidence="2">
    <location>
        <begin position="459"/>
        <end position="493"/>
    </location>
</feature>
<dbReference type="Pfam" id="PF01535">
    <property type="entry name" value="PPR"/>
    <property type="match status" value="2"/>
</dbReference>
<dbReference type="AlphaFoldDB" id="V4SSZ1"/>
<dbReference type="NCBIfam" id="TIGR00756">
    <property type="entry name" value="PPR"/>
    <property type="match status" value="3"/>
</dbReference>
<keyword evidence="4" id="KW-1185">Reference proteome</keyword>
<dbReference type="PANTHER" id="PTHR47926:SF420">
    <property type="entry name" value="REPEAT-CONTAINING PROTEIN, PUTATIVE-RELATED"/>
    <property type="match status" value="1"/>
</dbReference>
<dbReference type="OMA" id="QQGFEME"/>
<protein>
    <recommendedName>
        <fullName evidence="5">Pentatricopeptide repeat-containing protein</fullName>
    </recommendedName>
</protein>
<feature type="repeat" description="PPR" evidence="2">
    <location>
        <begin position="76"/>
        <end position="110"/>
    </location>
</feature>
<dbReference type="InterPro" id="IPR002885">
    <property type="entry name" value="PPR_rpt"/>
</dbReference>
<reference evidence="3 4" key="1">
    <citation type="submission" date="2013-10" db="EMBL/GenBank/DDBJ databases">
        <authorList>
            <consortium name="International Citrus Genome Consortium"/>
            <person name="Jenkins J."/>
            <person name="Schmutz J."/>
            <person name="Prochnik S."/>
            <person name="Rokhsar D."/>
            <person name="Gmitter F."/>
            <person name="Ollitrault P."/>
            <person name="Machado M."/>
            <person name="Talon M."/>
            <person name="Wincker P."/>
            <person name="Jaillon O."/>
            <person name="Morgante M."/>
        </authorList>
    </citation>
    <scope>NUCLEOTIDE SEQUENCE</scope>
    <source>
        <strain evidence="4">cv. Clemenules</strain>
    </source>
</reference>
<dbReference type="Gene3D" id="1.25.40.10">
    <property type="entry name" value="Tetratricopeptide repeat domain"/>
    <property type="match status" value="6"/>
</dbReference>
<sequence>MYNEALVAFDFLQNNTNFRIRPSTYAGLISACSSLRSLQLGRKVHDHILSSNCQPDVVLHNHILNIMVFDEMPQRNVVSWTAMIAGCSQNGQENDAIELYIQMLQSGVMPDQFTFGSIIRACSGLCCVGLGRQLHAHVIKSEHGSHLISQNALIAMYTKFDRILDAWNVFSSIARKDITSWGSIIAGFSKLGYELEALSHFNEMLHHGGYQPNEFIFGSVFSACSSLLHHECGRQIHGICIKFGLGGDIFAGCSLCDMYARCGLLDFARTVFNEIESPDLASWNAIIAGVASRSNANEAMSLFSEMRDRELIPDGLTVRSLLCARTSPLTLYQAMQIHSYIIKMGFDSNVPVCNAMLTMYAKCSVLCNALLHNDAGELFRLVSLMLASQTKPDHITFNDVMGACAEMATLEMGTQLHCYIMKTGLALDVFVRNGLIDMYIKYGSFGSAWELFNFMEDPDVVSWSSLIMGYAQFGCGEEALKLFRRMRSLGVRPNHVTLVRVLAACSHVGLVEEGLQLYRIMENEFGIIPTREHNSCVVYLLARAGRVHEAEDFINQMAFDADIVVWKSLLASCKTHGNVDVEKRAAENILKIDPTNSAALVLLCNIYASSGKWEEVARLRGSMKERGVRKVPGQSWIEIQSKINVFFAEDSMHPERDKIYTILEALWLQMLDEGYVSIQMLASTEHLQWSNELHSHYSTK</sequence>
<dbReference type="Gramene" id="ESR42085">
    <property type="protein sequence ID" value="ESR42085"/>
    <property type="gene ID" value="CICLE_v10013785mg"/>
</dbReference>
<dbReference type="Proteomes" id="UP000030687">
    <property type="component" value="Unassembled WGS sequence"/>
</dbReference>
<dbReference type="STRING" id="85681.V4SSZ1"/>
<dbReference type="InterPro" id="IPR011990">
    <property type="entry name" value="TPR-like_helical_dom_sf"/>
</dbReference>
<evidence type="ECO:0000256" key="2">
    <source>
        <dbReference type="PROSITE-ProRule" id="PRU00708"/>
    </source>
</evidence>
<dbReference type="GO" id="GO:0009451">
    <property type="term" value="P:RNA modification"/>
    <property type="evidence" value="ECO:0007669"/>
    <property type="project" value="InterPro"/>
</dbReference>
<organism evidence="3 4">
    <name type="scientific">Citrus clementina</name>
    <name type="common">Clementine</name>
    <name type="synonym">Citrus deliciosa x Citrus sinensis</name>
    <dbReference type="NCBI Taxonomy" id="85681"/>
    <lineage>
        <taxon>Eukaryota</taxon>
        <taxon>Viridiplantae</taxon>
        <taxon>Streptophyta</taxon>
        <taxon>Embryophyta</taxon>
        <taxon>Tracheophyta</taxon>
        <taxon>Spermatophyta</taxon>
        <taxon>Magnoliopsida</taxon>
        <taxon>eudicotyledons</taxon>
        <taxon>Gunneridae</taxon>
        <taxon>Pentapetalae</taxon>
        <taxon>rosids</taxon>
        <taxon>malvids</taxon>
        <taxon>Sapindales</taxon>
        <taxon>Rutaceae</taxon>
        <taxon>Aurantioideae</taxon>
        <taxon>Citrus</taxon>
    </lineage>
</organism>
<keyword evidence="1" id="KW-0677">Repeat</keyword>
<accession>V4SSZ1</accession>
<dbReference type="KEGG" id="cic:CICLE_v10013785mg"/>
<dbReference type="FunFam" id="1.25.40.10:FF:000366">
    <property type="entry name" value="Pentatricopeptide (PPR) repeat-containing protein"/>
    <property type="match status" value="1"/>
</dbReference>
<dbReference type="PROSITE" id="PS51375">
    <property type="entry name" value="PPR"/>
    <property type="match status" value="3"/>
</dbReference>
<feature type="repeat" description="PPR" evidence="2">
    <location>
        <begin position="279"/>
        <end position="313"/>
    </location>
</feature>
<dbReference type="FunFam" id="1.25.40.10:FF:000031">
    <property type="entry name" value="Pentatricopeptide repeat-containing protein mitochondrial"/>
    <property type="match status" value="1"/>
</dbReference>
<dbReference type="eggNOG" id="KOG4197">
    <property type="taxonomic scope" value="Eukaryota"/>
</dbReference>
<dbReference type="FunFam" id="1.25.40.10:FF:000782">
    <property type="entry name" value="Pentatricopeptide repeat-containing protein"/>
    <property type="match status" value="1"/>
</dbReference>
<dbReference type="EMBL" id="KI536861">
    <property type="protein sequence ID" value="ESR42085.1"/>
    <property type="molecule type" value="Genomic_DNA"/>
</dbReference>
<dbReference type="FunFam" id="1.25.40.10:FF:000694">
    <property type="entry name" value="Pentatricopeptide repeat-containing protein At3g50420"/>
    <property type="match status" value="1"/>
</dbReference>
<evidence type="ECO:0000313" key="4">
    <source>
        <dbReference type="Proteomes" id="UP000030687"/>
    </source>
</evidence>